<comment type="subunit">
    <text evidence="6">Part of the activated spliceosome B/catalytic step 1 spliceosome, one of the forms of the spliceosome which has a well-formed active site but still cannot catalyze the branching reaction and is composed at least of 52 proteins, the U2, U5 and U6 snRNAs and the pre-mRNA. Recruited during early steps of activated spliceosome B maturation, it is probably one of the first proteins released from this complex as he matures to the spliceosome C complex. Component of the minor spliceosome, which splices U12-type introns.</text>
</comment>
<comment type="caution">
    <text evidence="9">The sequence shown here is derived from an EMBL/GenBank/DDBJ whole genome shotgun (WGS) entry which is preliminary data.</text>
</comment>
<dbReference type="GO" id="GO:0071013">
    <property type="term" value="C:catalytic step 2 spliceosome"/>
    <property type="evidence" value="ECO:0007669"/>
    <property type="project" value="TreeGrafter"/>
</dbReference>
<feature type="compositionally biased region" description="Basic and acidic residues" evidence="7">
    <location>
        <begin position="227"/>
        <end position="248"/>
    </location>
</feature>
<evidence type="ECO:0000256" key="3">
    <source>
        <dbReference type="ARBA" id="ARBA00023242"/>
    </source>
</evidence>
<feature type="region of interest" description="Disordered" evidence="7">
    <location>
        <begin position="353"/>
        <end position="399"/>
    </location>
</feature>
<sequence>MSNIYVTEPATHGKVILKTTVGEIEIELWSKETPKACRNFVQLCMEGYYDDTSFHRLVRGFIVQGGDPTGTGEGGESIYGQPFKVILNPYDDIEPRQRPKQIVKLNSEDEVKVTAKATKNFSLLSFGEEAEEEEEVVNTVVKKFRQKGKSAHDLLSDPRLSSIPVTVTDEDAELVNRAKSELDKEIQERQQRREAAHLQEDEAKAKRIEMLRHEAEELRRQIALSKQAEKNKQSKEKEKSERKAREAQEQEEEEEAALARWEAKQKGQLDGDSKTSQPLVDDLDTFSADFASYKAKSKKAIKGSEREAVTLSLLEKFGNHLRSVIGSEESNEEPCKFSTVDDWMKSRLVSEVPSPARKVLDPTMPHPDRYDLYDPRNPLNVRKRGGDMDGATEKKSRRV</sequence>
<evidence type="ECO:0000256" key="6">
    <source>
        <dbReference type="ARBA" id="ARBA00046368"/>
    </source>
</evidence>
<reference evidence="9" key="2">
    <citation type="journal article" date="2023" name="Infect Dis Poverty">
        <title>Chromosome-scale genome of the human blood fluke Schistosoma mekongi and its implications for public health.</title>
        <authorList>
            <person name="Zhou M."/>
            <person name="Xu L."/>
            <person name="Xu D."/>
            <person name="Chen W."/>
            <person name="Khan J."/>
            <person name="Hu Y."/>
            <person name="Huang H."/>
            <person name="Wei H."/>
            <person name="Zhang Y."/>
            <person name="Chusongsang P."/>
            <person name="Tanasarnprasert K."/>
            <person name="Hu X."/>
            <person name="Limpanont Y."/>
            <person name="Lv Z."/>
        </authorList>
    </citation>
    <scope>NUCLEOTIDE SEQUENCE</scope>
    <source>
        <strain evidence="9">LV_2022a</strain>
    </source>
</reference>
<dbReference type="EMBL" id="JALJAT010000001">
    <property type="protein sequence ID" value="KAK4474923.1"/>
    <property type="molecule type" value="Genomic_DNA"/>
</dbReference>
<dbReference type="InterPro" id="IPR002130">
    <property type="entry name" value="Cyclophilin-type_PPIase_dom"/>
</dbReference>
<dbReference type="PANTHER" id="PTHR45625">
    <property type="entry name" value="PEPTIDYL-PROLYL CIS-TRANS ISOMERASE-RELATED"/>
    <property type="match status" value="1"/>
</dbReference>
<evidence type="ECO:0000256" key="4">
    <source>
        <dbReference type="ARBA" id="ARBA00040027"/>
    </source>
</evidence>
<dbReference type="Gene3D" id="2.40.100.10">
    <property type="entry name" value="Cyclophilin-like"/>
    <property type="match status" value="1"/>
</dbReference>
<protein>
    <recommendedName>
        <fullName evidence="4">Spliceosome-associated protein CWC27 homolog</fullName>
    </recommendedName>
    <alternativeName>
        <fullName evidence="5">Probable inactive peptidyl-prolyl cis-trans isomerase CWC27 homolog</fullName>
    </alternativeName>
</protein>
<gene>
    <name evidence="9" type="ORF">MN116_002030</name>
</gene>
<dbReference type="InterPro" id="IPR029000">
    <property type="entry name" value="Cyclophilin-like_dom_sf"/>
</dbReference>
<evidence type="ECO:0000259" key="8">
    <source>
        <dbReference type="PROSITE" id="PS50072"/>
    </source>
</evidence>
<dbReference type="Proteomes" id="UP001292079">
    <property type="component" value="Unassembled WGS sequence"/>
</dbReference>
<feature type="compositionally biased region" description="Basic and acidic residues" evidence="7">
    <location>
        <begin position="384"/>
        <end position="399"/>
    </location>
</feature>
<dbReference type="PANTHER" id="PTHR45625:SF6">
    <property type="entry name" value="SPLICEOSOME-ASSOCIATED PROTEIN CWC27 HOMOLOG"/>
    <property type="match status" value="1"/>
</dbReference>
<dbReference type="AlphaFoldDB" id="A0AAE2D806"/>
<comment type="subcellular location">
    <subcellularLocation>
        <location evidence="1">Nucleus</location>
    </subcellularLocation>
</comment>
<dbReference type="PRINTS" id="PR00153">
    <property type="entry name" value="CSAPPISMRASE"/>
</dbReference>
<keyword evidence="10" id="KW-1185">Reference proteome</keyword>
<dbReference type="PROSITE" id="PS50072">
    <property type="entry name" value="CSA_PPIASE_2"/>
    <property type="match status" value="1"/>
</dbReference>
<organism evidence="9 10">
    <name type="scientific">Schistosoma mekongi</name>
    <name type="common">Parasitic worm</name>
    <dbReference type="NCBI Taxonomy" id="38744"/>
    <lineage>
        <taxon>Eukaryota</taxon>
        <taxon>Metazoa</taxon>
        <taxon>Spiralia</taxon>
        <taxon>Lophotrochozoa</taxon>
        <taxon>Platyhelminthes</taxon>
        <taxon>Trematoda</taxon>
        <taxon>Digenea</taxon>
        <taxon>Strigeidida</taxon>
        <taxon>Schistosomatoidea</taxon>
        <taxon>Schistosomatidae</taxon>
        <taxon>Schistosoma</taxon>
    </lineage>
</organism>
<evidence type="ECO:0000256" key="7">
    <source>
        <dbReference type="SAM" id="MobiDB-lite"/>
    </source>
</evidence>
<dbReference type="InterPro" id="IPR020892">
    <property type="entry name" value="Cyclophilin-type_PPIase_CS"/>
</dbReference>
<dbReference type="GO" id="GO:0006457">
    <property type="term" value="P:protein folding"/>
    <property type="evidence" value="ECO:0007669"/>
    <property type="project" value="InterPro"/>
</dbReference>
<keyword evidence="3" id="KW-0539">Nucleus</keyword>
<feature type="compositionally biased region" description="Basic and acidic residues" evidence="7">
    <location>
        <begin position="261"/>
        <end position="273"/>
    </location>
</feature>
<evidence type="ECO:0000256" key="5">
    <source>
        <dbReference type="ARBA" id="ARBA00042090"/>
    </source>
</evidence>
<feature type="region of interest" description="Disordered" evidence="7">
    <location>
        <begin position="224"/>
        <end position="280"/>
    </location>
</feature>
<dbReference type="SUPFAM" id="SSF50891">
    <property type="entry name" value="Cyclophilin-like"/>
    <property type="match status" value="1"/>
</dbReference>
<proteinExistence type="inferred from homology"/>
<dbReference type="InterPro" id="IPR044666">
    <property type="entry name" value="Cyclophilin_A-like"/>
</dbReference>
<name>A0AAE2D806_SCHME</name>
<feature type="domain" description="PPIase cyclophilin-type" evidence="8">
    <location>
        <begin position="19"/>
        <end position="157"/>
    </location>
</feature>
<dbReference type="GO" id="GO:0003755">
    <property type="term" value="F:peptidyl-prolyl cis-trans isomerase activity"/>
    <property type="evidence" value="ECO:0007669"/>
    <property type="project" value="InterPro"/>
</dbReference>
<comment type="similarity">
    <text evidence="2">Belongs to the cyclophilin-type PPIase family.</text>
</comment>
<dbReference type="PROSITE" id="PS00170">
    <property type="entry name" value="CSA_PPIASE_1"/>
    <property type="match status" value="1"/>
</dbReference>
<evidence type="ECO:0000256" key="2">
    <source>
        <dbReference type="ARBA" id="ARBA00007365"/>
    </source>
</evidence>
<reference evidence="9" key="1">
    <citation type="submission" date="2022-04" db="EMBL/GenBank/DDBJ databases">
        <authorList>
            <person name="Xu L."/>
            <person name="Lv Z."/>
        </authorList>
    </citation>
    <scope>NUCLEOTIDE SEQUENCE</scope>
    <source>
        <strain evidence="9">LV_2022a</strain>
    </source>
</reference>
<dbReference type="Pfam" id="PF00160">
    <property type="entry name" value="Pro_isomerase"/>
    <property type="match status" value="1"/>
</dbReference>
<evidence type="ECO:0000256" key="1">
    <source>
        <dbReference type="ARBA" id="ARBA00004123"/>
    </source>
</evidence>
<evidence type="ECO:0000313" key="10">
    <source>
        <dbReference type="Proteomes" id="UP001292079"/>
    </source>
</evidence>
<evidence type="ECO:0000313" key="9">
    <source>
        <dbReference type="EMBL" id="KAK4474923.1"/>
    </source>
</evidence>
<accession>A0AAE2D806</accession>